<feature type="region of interest" description="Disordered" evidence="1">
    <location>
        <begin position="140"/>
        <end position="159"/>
    </location>
</feature>
<feature type="region of interest" description="Disordered" evidence="1">
    <location>
        <begin position="1"/>
        <end position="21"/>
    </location>
</feature>
<comment type="caution">
    <text evidence="2">The sequence shown here is derived from an EMBL/GenBank/DDBJ whole genome shotgun (WGS) entry which is preliminary data.</text>
</comment>
<feature type="region of interest" description="Disordered" evidence="1">
    <location>
        <begin position="409"/>
        <end position="463"/>
    </location>
</feature>
<evidence type="ECO:0000256" key="1">
    <source>
        <dbReference type="SAM" id="MobiDB-lite"/>
    </source>
</evidence>
<evidence type="ECO:0000313" key="2">
    <source>
        <dbReference type="EMBL" id="CAK0837147.1"/>
    </source>
</evidence>
<dbReference type="Proteomes" id="UP001189429">
    <property type="component" value="Unassembled WGS sequence"/>
</dbReference>
<keyword evidence="3" id="KW-1185">Reference proteome</keyword>
<dbReference type="EMBL" id="CAUYUJ010014047">
    <property type="protein sequence ID" value="CAK0837147.1"/>
    <property type="molecule type" value="Genomic_DNA"/>
</dbReference>
<gene>
    <name evidence="2" type="ORF">PCOR1329_LOCUS33420</name>
</gene>
<proteinExistence type="predicted"/>
<protein>
    <recommendedName>
        <fullName evidence="4">Condensin complex subunit 2</fullName>
    </recommendedName>
</protein>
<evidence type="ECO:0008006" key="4">
    <source>
        <dbReference type="Google" id="ProtNLM"/>
    </source>
</evidence>
<evidence type="ECO:0000313" key="3">
    <source>
        <dbReference type="Proteomes" id="UP001189429"/>
    </source>
</evidence>
<name>A0ABN9SXY9_9DINO</name>
<organism evidence="2 3">
    <name type="scientific">Prorocentrum cordatum</name>
    <dbReference type="NCBI Taxonomy" id="2364126"/>
    <lineage>
        <taxon>Eukaryota</taxon>
        <taxon>Sar</taxon>
        <taxon>Alveolata</taxon>
        <taxon>Dinophyceae</taxon>
        <taxon>Prorocentrales</taxon>
        <taxon>Prorocentraceae</taxon>
        <taxon>Prorocentrum</taxon>
    </lineage>
</organism>
<feature type="region of interest" description="Disordered" evidence="1">
    <location>
        <begin position="34"/>
        <end position="53"/>
    </location>
</feature>
<accession>A0ABN9SXY9</accession>
<sequence>MGRPLLNPEARPGREAVTCPGQAPRLSCREVPALAFDEGSDPKHGRRNKLKEARRTPVAHLRDYHPTLDERWMDFVKACGAEIPAPNDMGTSWRAHQLTPFPTKVQGSEIPEDGSPEGAPWDGKRWAAAMVAGHLLRSPKQKDARAAHHLSLASSKGPSPFRHGPPALASFIASLDPGALAAASITTLAAPTVKADIDGTEVGGGEALPAALRDATPPWQHDRAVRRVFDGLVDPVDGGRMHKELMGNVELDKITTCSEFLDAWRRCGCDADDVNRRHELQAGGDSSVGAASRLRESAAWISQDPKRAGGAVAALLATGAVCVLFRRWRQKKGGGFKHIKTKEPRREEPDSVPPKIVGAAMNDSPVGGPDVFAIAGDNDDDDDDFALWEDEALAEHLKNQLEVDAGPPFGDGGLRLAAQPRGGGGGRSQDVLPGPGASENFANFSEPNPFASSDGLDLFAGRA</sequence>
<reference evidence="2" key="1">
    <citation type="submission" date="2023-10" db="EMBL/GenBank/DDBJ databases">
        <authorList>
            <person name="Chen Y."/>
            <person name="Shah S."/>
            <person name="Dougan E. K."/>
            <person name="Thang M."/>
            <person name="Chan C."/>
        </authorList>
    </citation>
    <scope>NUCLEOTIDE SEQUENCE [LARGE SCALE GENOMIC DNA]</scope>
</reference>